<reference evidence="1 2" key="1">
    <citation type="journal article" date="2016" name="Nat. Commun.">
        <title>Thousands of microbial genomes shed light on interconnected biogeochemical processes in an aquifer system.</title>
        <authorList>
            <person name="Anantharaman K."/>
            <person name="Brown C.T."/>
            <person name="Hug L.A."/>
            <person name="Sharon I."/>
            <person name="Castelle C.J."/>
            <person name="Probst A.J."/>
            <person name="Thomas B.C."/>
            <person name="Singh A."/>
            <person name="Wilkins M.J."/>
            <person name="Karaoz U."/>
            <person name="Brodie E.L."/>
            <person name="Williams K.H."/>
            <person name="Hubbard S.S."/>
            <person name="Banfield J.F."/>
        </authorList>
    </citation>
    <scope>NUCLEOTIDE SEQUENCE [LARGE SCALE GENOMIC DNA]</scope>
</reference>
<sequence>MKIKGFFHIHSIYSDGQLNLAELKKFFSQNGCSFIFVTEHAEELMYQKGQNFIADCQKNSDDKFLIIPGFEFKYQSSHILIINPSKYYEEPELADSFKKYKNDNCLIIWAHPFFKGRKNIDEQTIGLLDGCEIWNSLYDGKYCPRPSSIRLLKEIREKNSQIFGYAGLDLHRLSHAGGPCLEVEIQAFTRVDIINSLRGGNFIIKRGDIEINSVGEIIKGQKAFSGLVSFLSVNIIKIFKTISAIFAGLGIKPPKKAKELIRSKI</sequence>
<dbReference type="GO" id="GO:0035312">
    <property type="term" value="F:5'-3' DNA exonuclease activity"/>
    <property type="evidence" value="ECO:0007669"/>
    <property type="project" value="TreeGrafter"/>
</dbReference>
<dbReference type="STRING" id="1801992.A2Y98_00985"/>
<comment type="caution">
    <text evidence="1">The sequence shown here is derived from an EMBL/GenBank/DDBJ whole genome shotgun (WGS) entry which is preliminary data.</text>
</comment>
<name>A0A1G2F9R9_9BACT</name>
<dbReference type="SUPFAM" id="SSF89550">
    <property type="entry name" value="PHP domain-like"/>
    <property type="match status" value="1"/>
</dbReference>
<dbReference type="AlphaFoldDB" id="A0A1G2F9R9"/>
<evidence type="ECO:0008006" key="3">
    <source>
        <dbReference type="Google" id="ProtNLM"/>
    </source>
</evidence>
<evidence type="ECO:0000313" key="2">
    <source>
        <dbReference type="Proteomes" id="UP000179099"/>
    </source>
</evidence>
<dbReference type="EMBL" id="MHMW01000013">
    <property type="protein sequence ID" value="OGZ34358.1"/>
    <property type="molecule type" value="Genomic_DNA"/>
</dbReference>
<dbReference type="InterPro" id="IPR016195">
    <property type="entry name" value="Pol/histidinol_Pase-like"/>
</dbReference>
<organism evidence="1 2">
    <name type="scientific">Candidatus Portnoybacteria bacterium RBG_19FT_COMBO_36_7</name>
    <dbReference type="NCBI Taxonomy" id="1801992"/>
    <lineage>
        <taxon>Bacteria</taxon>
        <taxon>Candidatus Portnoyibacteriota</taxon>
    </lineage>
</organism>
<proteinExistence type="predicted"/>
<protein>
    <recommendedName>
        <fullName evidence="3">Polymerase/histidinol phosphatase N-terminal domain-containing protein</fullName>
    </recommendedName>
</protein>
<gene>
    <name evidence="1" type="ORF">A2Y98_00985</name>
</gene>
<dbReference type="InterPro" id="IPR052018">
    <property type="entry name" value="PHP_domain"/>
</dbReference>
<dbReference type="PANTHER" id="PTHR42924">
    <property type="entry name" value="EXONUCLEASE"/>
    <property type="match status" value="1"/>
</dbReference>
<dbReference type="GO" id="GO:0004534">
    <property type="term" value="F:5'-3' RNA exonuclease activity"/>
    <property type="evidence" value="ECO:0007669"/>
    <property type="project" value="TreeGrafter"/>
</dbReference>
<dbReference type="PANTHER" id="PTHR42924:SF3">
    <property type="entry name" value="POLYMERASE_HISTIDINOL PHOSPHATASE N-TERMINAL DOMAIN-CONTAINING PROTEIN"/>
    <property type="match status" value="1"/>
</dbReference>
<dbReference type="Gene3D" id="3.20.20.140">
    <property type="entry name" value="Metal-dependent hydrolases"/>
    <property type="match status" value="1"/>
</dbReference>
<evidence type="ECO:0000313" key="1">
    <source>
        <dbReference type="EMBL" id="OGZ34358.1"/>
    </source>
</evidence>
<dbReference type="Proteomes" id="UP000179099">
    <property type="component" value="Unassembled WGS sequence"/>
</dbReference>
<accession>A0A1G2F9R9</accession>